<dbReference type="InterPro" id="IPR050491">
    <property type="entry name" value="AmpC-like"/>
</dbReference>
<comment type="subcellular location">
    <subcellularLocation>
        <location evidence="1">Membrane</location>
    </subcellularLocation>
</comment>
<dbReference type="InterPro" id="IPR001466">
    <property type="entry name" value="Beta-lactam-related"/>
</dbReference>
<dbReference type="Gene3D" id="3.40.710.10">
    <property type="entry name" value="DD-peptidase/beta-lactamase superfamily"/>
    <property type="match status" value="1"/>
</dbReference>
<comment type="caution">
    <text evidence="4">The sequence shown here is derived from an EMBL/GenBank/DDBJ whole genome shotgun (WGS) entry which is preliminary data.</text>
</comment>
<organism evidence="4 5">
    <name type="scientific">Flectobacillus roseus</name>
    <dbReference type="NCBI Taxonomy" id="502259"/>
    <lineage>
        <taxon>Bacteria</taxon>
        <taxon>Pseudomonadati</taxon>
        <taxon>Bacteroidota</taxon>
        <taxon>Cytophagia</taxon>
        <taxon>Cytophagales</taxon>
        <taxon>Flectobacillaceae</taxon>
        <taxon>Flectobacillus</taxon>
    </lineage>
</organism>
<dbReference type="PANTHER" id="PTHR46825">
    <property type="entry name" value="D-ALANYL-D-ALANINE-CARBOXYPEPTIDASE/ENDOPEPTIDASE AMPH"/>
    <property type="match status" value="1"/>
</dbReference>
<dbReference type="InterPro" id="IPR012338">
    <property type="entry name" value="Beta-lactam/transpept-like"/>
</dbReference>
<dbReference type="EC" id="3.1.1.103" evidence="4"/>
<sequence>MRFILLLCIFLTQDILGQSLKKSLDSTISHHFAGKEAGGAFLIIENTKLLYEKGFGFADISQKLANTPFTNFRLASMSKQFTAAAIVLLEKKGLISYDDKISKFFPQFDGVVSNRIKIKHLLTHSSGILDYESLIPSSRQVQIKDADVVSLLATENKLYFEPGTEFRYSNSGYCLLSQIIEIVTGTPFELFVTENIFKPLKLKNTYYYNIYSKMPLRALGYALSPSNQVILADQSVTSATKGDGCIYSNIRDFQVWNESLVNNTLFNLFEELQKVQANALPNSPLKYGLGWFFIQQDKTWELYHSGSTSGFSNGVLWLPQKKILMVYLTNLADNHVIEEKIMQVLKTHKILNNTFDFRKALSLTR</sequence>
<evidence type="ECO:0000313" key="5">
    <source>
        <dbReference type="Proteomes" id="UP001236507"/>
    </source>
</evidence>
<feature type="domain" description="Beta-lactamase-related" evidence="3">
    <location>
        <begin position="25"/>
        <end position="334"/>
    </location>
</feature>
<keyword evidence="2" id="KW-0472">Membrane</keyword>
<evidence type="ECO:0000256" key="2">
    <source>
        <dbReference type="ARBA" id="ARBA00023136"/>
    </source>
</evidence>
<evidence type="ECO:0000313" key="4">
    <source>
        <dbReference type="EMBL" id="MDI9859794.1"/>
    </source>
</evidence>
<proteinExistence type="predicted"/>
<dbReference type="Proteomes" id="UP001236507">
    <property type="component" value="Unassembled WGS sequence"/>
</dbReference>
<dbReference type="SUPFAM" id="SSF56601">
    <property type="entry name" value="beta-lactamase/transpeptidase-like"/>
    <property type="match status" value="1"/>
</dbReference>
<reference evidence="4 5" key="1">
    <citation type="submission" date="2023-05" db="EMBL/GenBank/DDBJ databases">
        <title>Novel species of genus Flectobacillus isolated from stream in China.</title>
        <authorList>
            <person name="Lu H."/>
        </authorList>
    </citation>
    <scope>NUCLEOTIDE SEQUENCE [LARGE SCALE GENOMIC DNA]</scope>
    <source>
        <strain evidence="4 5">KCTC 42575</strain>
    </source>
</reference>
<dbReference type="EMBL" id="JASHIF010000009">
    <property type="protein sequence ID" value="MDI9859794.1"/>
    <property type="molecule type" value="Genomic_DNA"/>
</dbReference>
<dbReference type="PANTHER" id="PTHR46825:SF11">
    <property type="entry name" value="PENICILLIN-BINDING PROTEIN 4"/>
    <property type="match status" value="1"/>
</dbReference>
<evidence type="ECO:0000259" key="3">
    <source>
        <dbReference type="Pfam" id="PF00144"/>
    </source>
</evidence>
<keyword evidence="4" id="KW-0378">Hydrolase</keyword>
<accession>A0ABT6Y8J7</accession>
<dbReference type="GO" id="GO:0016787">
    <property type="term" value="F:hydrolase activity"/>
    <property type="evidence" value="ECO:0007669"/>
    <property type="project" value="UniProtKB-KW"/>
</dbReference>
<dbReference type="RefSeq" id="WP_283344667.1">
    <property type="nucleotide sequence ID" value="NZ_JASHIF010000009.1"/>
</dbReference>
<name>A0ABT6Y8J7_9BACT</name>
<keyword evidence="5" id="KW-1185">Reference proteome</keyword>
<evidence type="ECO:0000256" key="1">
    <source>
        <dbReference type="ARBA" id="ARBA00004370"/>
    </source>
</evidence>
<gene>
    <name evidence="4" type="ORF">QM524_11290</name>
</gene>
<dbReference type="Pfam" id="PF00144">
    <property type="entry name" value="Beta-lactamase"/>
    <property type="match status" value="1"/>
</dbReference>
<protein>
    <submittedName>
        <fullName evidence="4">Serine hydrolase domain-containing protein</fullName>
        <ecNumber evidence="4">3.1.1.103</ecNumber>
    </submittedName>
</protein>